<dbReference type="Proteomes" id="UP000565715">
    <property type="component" value="Unassembled WGS sequence"/>
</dbReference>
<dbReference type="EMBL" id="JAAXOO010000001">
    <property type="protein sequence ID" value="NKY32486.1"/>
    <property type="molecule type" value="Genomic_DNA"/>
</dbReference>
<keyword evidence="4" id="KW-1185">Reference proteome</keyword>
<feature type="signal peptide" evidence="1">
    <location>
        <begin position="1"/>
        <end position="26"/>
    </location>
</feature>
<evidence type="ECO:0000256" key="1">
    <source>
        <dbReference type="SAM" id="SignalP"/>
    </source>
</evidence>
<evidence type="ECO:0000313" key="3">
    <source>
        <dbReference type="EMBL" id="NKY32486.1"/>
    </source>
</evidence>
<dbReference type="InterPro" id="IPR058333">
    <property type="entry name" value="DUF8020"/>
</dbReference>
<feature type="chain" id="PRO_5032323680" description="DUF8020 domain-containing protein" evidence="1">
    <location>
        <begin position="27"/>
        <end position="164"/>
    </location>
</feature>
<dbReference type="RefSeq" id="WP_068036830.1">
    <property type="nucleotide sequence ID" value="NZ_JAAXOO010000001.1"/>
</dbReference>
<keyword evidence="1" id="KW-0732">Signal</keyword>
<proteinExistence type="predicted"/>
<gene>
    <name evidence="3" type="ORF">HGA13_05265</name>
</gene>
<name>A0A846XCT2_9NOCA</name>
<accession>A0A846XCT2</accession>
<evidence type="ECO:0000259" key="2">
    <source>
        <dbReference type="Pfam" id="PF26059"/>
    </source>
</evidence>
<organism evidence="3 4">
    <name type="scientific">Nocardia speluncae</name>
    <dbReference type="NCBI Taxonomy" id="419477"/>
    <lineage>
        <taxon>Bacteria</taxon>
        <taxon>Bacillati</taxon>
        <taxon>Actinomycetota</taxon>
        <taxon>Actinomycetes</taxon>
        <taxon>Mycobacteriales</taxon>
        <taxon>Nocardiaceae</taxon>
        <taxon>Nocardia</taxon>
    </lineage>
</organism>
<protein>
    <recommendedName>
        <fullName evidence="2">DUF8020 domain-containing protein</fullName>
    </recommendedName>
</protein>
<reference evidence="3 4" key="1">
    <citation type="submission" date="2020-04" db="EMBL/GenBank/DDBJ databases">
        <title>MicrobeNet Type strains.</title>
        <authorList>
            <person name="Nicholson A.C."/>
        </authorList>
    </citation>
    <scope>NUCLEOTIDE SEQUENCE [LARGE SCALE GENOMIC DNA]</scope>
    <source>
        <strain evidence="3 4">DSM 45078</strain>
    </source>
</reference>
<dbReference type="Pfam" id="PF26059">
    <property type="entry name" value="DUF8020"/>
    <property type="match status" value="1"/>
</dbReference>
<feature type="domain" description="DUF8020" evidence="2">
    <location>
        <begin position="54"/>
        <end position="127"/>
    </location>
</feature>
<evidence type="ECO:0000313" key="4">
    <source>
        <dbReference type="Proteomes" id="UP000565715"/>
    </source>
</evidence>
<comment type="caution">
    <text evidence="3">The sequence shown here is derived from an EMBL/GenBank/DDBJ whole genome shotgun (WGS) entry which is preliminary data.</text>
</comment>
<sequence>MKYRRFAATAIMAAAATGIGAGTGYAAPAPAAPAVEQSANAVPEVTGHDRGGLDYTLALAEAGKSLVTTVSGGAFSLDAANNAVVLTSAAGECRTSIPLNQQTGGEVVAVAATIDEDSRRLTLTPQATPVAGAPGAIIGAGIGLAVAGGPPLLDSAMAYFSGQP</sequence>
<dbReference type="AlphaFoldDB" id="A0A846XCT2"/>